<gene>
    <name evidence="2" type="ORF">ECRASSUSDP1_LOCUS24259</name>
</gene>
<comment type="caution">
    <text evidence="2">The sequence shown here is derived from an EMBL/GenBank/DDBJ whole genome shotgun (WGS) entry which is preliminary data.</text>
</comment>
<organism evidence="2 3">
    <name type="scientific">Euplotes crassus</name>
    <dbReference type="NCBI Taxonomy" id="5936"/>
    <lineage>
        <taxon>Eukaryota</taxon>
        <taxon>Sar</taxon>
        <taxon>Alveolata</taxon>
        <taxon>Ciliophora</taxon>
        <taxon>Intramacronucleata</taxon>
        <taxon>Spirotrichea</taxon>
        <taxon>Hypotrichia</taxon>
        <taxon>Euplotida</taxon>
        <taxon>Euplotidae</taxon>
        <taxon>Moneuplotes</taxon>
    </lineage>
</organism>
<proteinExistence type="predicted"/>
<dbReference type="EMBL" id="CAMPGE010024967">
    <property type="protein sequence ID" value="CAI2382773.1"/>
    <property type="molecule type" value="Genomic_DNA"/>
</dbReference>
<dbReference type="Proteomes" id="UP001295684">
    <property type="component" value="Unassembled WGS sequence"/>
</dbReference>
<feature type="region of interest" description="Disordered" evidence="1">
    <location>
        <begin position="220"/>
        <end position="245"/>
    </location>
</feature>
<accession>A0AAD1Y180</accession>
<dbReference type="AlphaFoldDB" id="A0AAD1Y180"/>
<name>A0AAD1Y180_EUPCR</name>
<feature type="compositionally biased region" description="Basic and acidic residues" evidence="1">
    <location>
        <begin position="276"/>
        <end position="286"/>
    </location>
</feature>
<feature type="region of interest" description="Disordered" evidence="1">
    <location>
        <begin position="183"/>
        <end position="204"/>
    </location>
</feature>
<protein>
    <submittedName>
        <fullName evidence="2">Uncharacterized protein</fullName>
    </submittedName>
</protein>
<sequence length="286" mass="32781">MAAKVNSPRGVRKPSGPFLTTFLRLCCISQTKDVAPKTRRKYSLDRVTQEDVFDKDTSAYFEKVCKEIQQLEQEYEHRHDPLSKRMKRGLLRLKRQRDLISSKISEQPQSSDTKALKQLLKNMNMLKNARDFDNFCKSHDIGTVDEGESISDGEENPPRTFQLNRSSNIVNPADYFMTPESLFSASASSGPRKDDRKKKRKKNNFSQLCRVVEAKLHQFDKQASSSIDQKESQENPTGTSPIPAKDMFLNKFFDFSSARIDLKKSQHLQNKRIHSPGKDIAFKGSQ</sequence>
<feature type="region of interest" description="Disordered" evidence="1">
    <location>
        <begin position="144"/>
        <end position="166"/>
    </location>
</feature>
<feature type="compositionally biased region" description="Acidic residues" evidence="1">
    <location>
        <begin position="144"/>
        <end position="155"/>
    </location>
</feature>
<evidence type="ECO:0000313" key="3">
    <source>
        <dbReference type="Proteomes" id="UP001295684"/>
    </source>
</evidence>
<reference evidence="2" key="1">
    <citation type="submission" date="2023-07" db="EMBL/GenBank/DDBJ databases">
        <authorList>
            <consortium name="AG Swart"/>
            <person name="Singh M."/>
            <person name="Singh A."/>
            <person name="Seah K."/>
            <person name="Emmerich C."/>
        </authorList>
    </citation>
    <scope>NUCLEOTIDE SEQUENCE</scope>
    <source>
        <strain evidence="2">DP1</strain>
    </source>
</reference>
<feature type="region of interest" description="Disordered" evidence="1">
    <location>
        <begin position="267"/>
        <end position="286"/>
    </location>
</feature>
<keyword evidence="3" id="KW-1185">Reference proteome</keyword>
<evidence type="ECO:0000313" key="2">
    <source>
        <dbReference type="EMBL" id="CAI2382773.1"/>
    </source>
</evidence>
<evidence type="ECO:0000256" key="1">
    <source>
        <dbReference type="SAM" id="MobiDB-lite"/>
    </source>
</evidence>